<feature type="domain" description="Histidine kinase" evidence="15">
    <location>
        <begin position="181"/>
        <end position="402"/>
    </location>
</feature>
<reference evidence="16 17" key="1">
    <citation type="submission" date="2023-02" db="EMBL/GenBank/DDBJ databases">
        <title>Dictyobacter halimunensis sp. nov., a new member of the class Ktedonobacteria from forest soil in a geothermal area.</title>
        <authorList>
            <person name="Rachmania M.K."/>
            <person name="Ningsih F."/>
            <person name="Sakai Y."/>
            <person name="Yabe S."/>
            <person name="Yokota A."/>
            <person name="Sjamsuridzal W."/>
        </authorList>
    </citation>
    <scope>NUCLEOTIDE SEQUENCE [LARGE SCALE GENOMIC DNA]</scope>
    <source>
        <strain evidence="16 17">S3.2.2.5</strain>
    </source>
</reference>
<evidence type="ECO:0000256" key="7">
    <source>
        <dbReference type="ARBA" id="ARBA00022741"/>
    </source>
</evidence>
<dbReference type="InterPro" id="IPR003594">
    <property type="entry name" value="HATPase_dom"/>
</dbReference>
<keyword evidence="8" id="KW-0418">Kinase</keyword>
<evidence type="ECO:0000256" key="8">
    <source>
        <dbReference type="ARBA" id="ARBA00022777"/>
    </source>
</evidence>
<dbReference type="Pfam" id="PF02518">
    <property type="entry name" value="HATPase_c"/>
    <property type="match status" value="1"/>
</dbReference>
<dbReference type="InterPro" id="IPR005467">
    <property type="entry name" value="His_kinase_dom"/>
</dbReference>
<proteinExistence type="predicted"/>
<dbReference type="EC" id="2.7.13.3" evidence="3"/>
<dbReference type="InterPro" id="IPR036097">
    <property type="entry name" value="HisK_dim/P_sf"/>
</dbReference>
<dbReference type="PANTHER" id="PTHR43547">
    <property type="entry name" value="TWO-COMPONENT HISTIDINE KINASE"/>
    <property type="match status" value="1"/>
</dbReference>
<dbReference type="InterPro" id="IPR003661">
    <property type="entry name" value="HisK_dim/P_dom"/>
</dbReference>
<evidence type="ECO:0000313" key="17">
    <source>
        <dbReference type="Proteomes" id="UP001344906"/>
    </source>
</evidence>
<dbReference type="PRINTS" id="PR00344">
    <property type="entry name" value="BCTRLSENSOR"/>
</dbReference>
<evidence type="ECO:0000256" key="4">
    <source>
        <dbReference type="ARBA" id="ARBA00022553"/>
    </source>
</evidence>
<keyword evidence="12 14" id="KW-0472">Membrane</keyword>
<comment type="subcellular location">
    <subcellularLocation>
        <location evidence="2">Membrane</location>
        <topology evidence="2">Multi-pass membrane protein</topology>
    </subcellularLocation>
</comment>
<keyword evidence="7" id="KW-0547">Nucleotide-binding</keyword>
<evidence type="ECO:0000256" key="13">
    <source>
        <dbReference type="SAM" id="Coils"/>
    </source>
</evidence>
<dbReference type="InterPro" id="IPR038318">
    <property type="entry name" value="KdpD_sf"/>
</dbReference>
<dbReference type="Gene3D" id="1.20.120.620">
    <property type="entry name" value="Backbone structure of the membrane domain of e. Coli histidine kinase receptor kdpd"/>
    <property type="match status" value="1"/>
</dbReference>
<dbReference type="SMART" id="SM00387">
    <property type="entry name" value="HATPase_c"/>
    <property type="match status" value="1"/>
</dbReference>
<protein>
    <recommendedName>
        <fullName evidence="3">histidine kinase</fullName>
        <ecNumber evidence="3">2.7.13.3</ecNumber>
    </recommendedName>
</protein>
<evidence type="ECO:0000256" key="6">
    <source>
        <dbReference type="ARBA" id="ARBA00022692"/>
    </source>
</evidence>
<dbReference type="InterPro" id="IPR025201">
    <property type="entry name" value="KdpD_TM"/>
</dbReference>
<dbReference type="PROSITE" id="PS50109">
    <property type="entry name" value="HIS_KIN"/>
    <property type="match status" value="1"/>
</dbReference>
<evidence type="ECO:0000256" key="3">
    <source>
        <dbReference type="ARBA" id="ARBA00012438"/>
    </source>
</evidence>
<dbReference type="Pfam" id="PF13493">
    <property type="entry name" value="DUF4118"/>
    <property type="match status" value="1"/>
</dbReference>
<evidence type="ECO:0000256" key="11">
    <source>
        <dbReference type="ARBA" id="ARBA00023012"/>
    </source>
</evidence>
<keyword evidence="17" id="KW-1185">Reference proteome</keyword>
<sequence length="409" mass="46085">MNSDQHSHSPPEEDYTNSGRLRRRARRWWRHPLVGYMMAFPLVALALIVPTIEAFWHINNYFIGALCFVATAIVGLLWGVGPALFTIILSVLALDFFIIPPIYNFTFYRPANFISLLPFIIAQLFILFLIVLRERDHQRIQAAEKEARKRARELAINNQALQESNAKLERMDQLKDLFISQASHELKTPITTIRGQVQIARRRLATQQTLPEPLAPLPGQLEKVEAQTSRLHALVDDLLDLSSFQSKQLPLRLSLCDLNRLCQNVAEDQIALSGCRIEMDLPPSPLLLQADCERLSQVLTNLLTNAIKYSPSEAGICLCLRQEQAQVLLEVHNTGSHIPQEQQEHIFEPFYRAPGAQASSKKGWGLGLAISKEIVERHGGRLWVESSEEKGTTFFVSLPSPSTATETVG</sequence>
<dbReference type="Proteomes" id="UP001344906">
    <property type="component" value="Unassembled WGS sequence"/>
</dbReference>
<dbReference type="PANTHER" id="PTHR43547:SF2">
    <property type="entry name" value="HYBRID SIGNAL TRANSDUCTION HISTIDINE KINASE C"/>
    <property type="match status" value="1"/>
</dbReference>
<dbReference type="SUPFAM" id="SSF55874">
    <property type="entry name" value="ATPase domain of HSP90 chaperone/DNA topoisomerase II/histidine kinase"/>
    <property type="match status" value="1"/>
</dbReference>
<feature type="transmembrane region" description="Helical" evidence="14">
    <location>
        <begin position="58"/>
        <end position="77"/>
    </location>
</feature>
<keyword evidence="4" id="KW-0597">Phosphoprotein</keyword>
<keyword evidence="13" id="KW-0175">Coiled coil</keyword>
<keyword evidence="5" id="KW-0808">Transferase</keyword>
<feature type="transmembrane region" description="Helical" evidence="14">
    <location>
        <begin position="111"/>
        <end position="132"/>
    </location>
</feature>
<dbReference type="SUPFAM" id="SSF47384">
    <property type="entry name" value="Homodimeric domain of signal transducing histidine kinase"/>
    <property type="match status" value="1"/>
</dbReference>
<dbReference type="Gene3D" id="3.30.565.10">
    <property type="entry name" value="Histidine kinase-like ATPase, C-terminal domain"/>
    <property type="match status" value="1"/>
</dbReference>
<comment type="caution">
    <text evidence="16">The sequence shown here is derived from an EMBL/GenBank/DDBJ whole genome shotgun (WGS) entry which is preliminary data.</text>
</comment>
<dbReference type="EMBL" id="BSRI01000002">
    <property type="protein sequence ID" value="GLV60570.1"/>
    <property type="molecule type" value="Genomic_DNA"/>
</dbReference>
<name>A0ABQ6G3V2_9CHLR</name>
<keyword evidence="11" id="KW-0902">Two-component regulatory system</keyword>
<gene>
    <name evidence="16" type="ORF">KDH_73890</name>
</gene>
<dbReference type="CDD" id="cd00082">
    <property type="entry name" value="HisKA"/>
    <property type="match status" value="1"/>
</dbReference>
<keyword evidence="6 14" id="KW-0812">Transmembrane</keyword>
<feature type="coiled-coil region" evidence="13">
    <location>
        <begin position="144"/>
        <end position="177"/>
    </location>
</feature>
<evidence type="ECO:0000256" key="2">
    <source>
        <dbReference type="ARBA" id="ARBA00004141"/>
    </source>
</evidence>
<evidence type="ECO:0000256" key="1">
    <source>
        <dbReference type="ARBA" id="ARBA00000085"/>
    </source>
</evidence>
<evidence type="ECO:0000256" key="5">
    <source>
        <dbReference type="ARBA" id="ARBA00022679"/>
    </source>
</evidence>
<dbReference type="RefSeq" id="WP_338257671.1">
    <property type="nucleotide sequence ID" value="NZ_BSRI01000002.1"/>
</dbReference>
<evidence type="ECO:0000256" key="14">
    <source>
        <dbReference type="SAM" id="Phobius"/>
    </source>
</evidence>
<dbReference type="InterPro" id="IPR036890">
    <property type="entry name" value="HATPase_C_sf"/>
</dbReference>
<feature type="transmembrane region" description="Helical" evidence="14">
    <location>
        <begin position="84"/>
        <end position="105"/>
    </location>
</feature>
<dbReference type="CDD" id="cd00075">
    <property type="entry name" value="HATPase"/>
    <property type="match status" value="1"/>
</dbReference>
<dbReference type="InterPro" id="IPR004358">
    <property type="entry name" value="Sig_transdc_His_kin-like_C"/>
</dbReference>
<dbReference type="SMART" id="SM00388">
    <property type="entry name" value="HisKA"/>
    <property type="match status" value="1"/>
</dbReference>
<evidence type="ECO:0000256" key="9">
    <source>
        <dbReference type="ARBA" id="ARBA00022840"/>
    </source>
</evidence>
<dbReference type="Pfam" id="PF00512">
    <property type="entry name" value="HisKA"/>
    <property type="match status" value="1"/>
</dbReference>
<keyword evidence="9" id="KW-0067">ATP-binding</keyword>
<evidence type="ECO:0000256" key="12">
    <source>
        <dbReference type="ARBA" id="ARBA00023136"/>
    </source>
</evidence>
<evidence type="ECO:0000256" key="10">
    <source>
        <dbReference type="ARBA" id="ARBA00022989"/>
    </source>
</evidence>
<evidence type="ECO:0000313" key="16">
    <source>
        <dbReference type="EMBL" id="GLV60570.1"/>
    </source>
</evidence>
<evidence type="ECO:0000259" key="15">
    <source>
        <dbReference type="PROSITE" id="PS50109"/>
    </source>
</evidence>
<dbReference type="Gene3D" id="1.10.287.130">
    <property type="match status" value="1"/>
</dbReference>
<comment type="catalytic activity">
    <reaction evidence="1">
        <text>ATP + protein L-histidine = ADP + protein N-phospho-L-histidine.</text>
        <dbReference type="EC" id="2.7.13.3"/>
    </reaction>
</comment>
<feature type="transmembrane region" description="Helical" evidence="14">
    <location>
        <begin position="33"/>
        <end position="52"/>
    </location>
</feature>
<organism evidence="16 17">
    <name type="scientific">Dictyobacter halimunensis</name>
    <dbReference type="NCBI Taxonomy" id="3026934"/>
    <lineage>
        <taxon>Bacteria</taxon>
        <taxon>Bacillati</taxon>
        <taxon>Chloroflexota</taxon>
        <taxon>Ktedonobacteria</taxon>
        <taxon>Ktedonobacterales</taxon>
        <taxon>Dictyobacteraceae</taxon>
        <taxon>Dictyobacter</taxon>
    </lineage>
</organism>
<accession>A0ABQ6G3V2</accession>
<keyword evidence="10 14" id="KW-1133">Transmembrane helix</keyword>